<dbReference type="PANTHER" id="PTHR47738:SF1">
    <property type="entry name" value="NITROGEN REGULATORY PROTEIN"/>
    <property type="match status" value="1"/>
</dbReference>
<dbReference type="CDD" id="cd00211">
    <property type="entry name" value="PTS_IIA_fru"/>
    <property type="match status" value="1"/>
</dbReference>
<dbReference type="PROSITE" id="PS51094">
    <property type="entry name" value="PTS_EIIA_TYPE_2"/>
    <property type="match status" value="1"/>
</dbReference>
<accession>F5Y7W8</accession>
<dbReference type="RefSeq" id="WP_015712172.1">
    <property type="nucleotide sequence ID" value="NC_015577.1"/>
</dbReference>
<keyword evidence="2" id="KW-0808">Transferase</keyword>
<dbReference type="GO" id="GO:0030295">
    <property type="term" value="F:protein kinase activator activity"/>
    <property type="evidence" value="ECO:0007669"/>
    <property type="project" value="TreeGrafter"/>
</dbReference>
<dbReference type="HOGENOM" id="CLU_072531_5_0_12"/>
<organism evidence="2 3">
    <name type="scientific">Leadbettera azotonutricia (strain ATCC BAA-888 / DSM 13862 / ZAS-9)</name>
    <name type="common">Treponema azotonutricium</name>
    <dbReference type="NCBI Taxonomy" id="545695"/>
    <lineage>
        <taxon>Bacteria</taxon>
        <taxon>Pseudomonadati</taxon>
        <taxon>Spirochaetota</taxon>
        <taxon>Spirochaetia</taxon>
        <taxon>Spirochaetales</taxon>
        <taxon>Breznakiellaceae</taxon>
        <taxon>Leadbettera</taxon>
    </lineage>
</organism>
<dbReference type="AlphaFoldDB" id="F5Y7W8"/>
<name>F5Y7W8_LEAAZ</name>
<dbReference type="STRING" id="545695.TREAZ_3399"/>
<dbReference type="EMBL" id="CP001841">
    <property type="protein sequence ID" value="AEF80922.1"/>
    <property type="molecule type" value="Genomic_DNA"/>
</dbReference>
<dbReference type="Proteomes" id="UP000009222">
    <property type="component" value="Chromosome"/>
</dbReference>
<dbReference type="InterPro" id="IPR051541">
    <property type="entry name" value="PTS_SugarTrans_NitroReg"/>
</dbReference>
<reference evidence="2 3" key="2">
    <citation type="journal article" date="2011" name="ISME J.">
        <title>RNA-seq reveals cooperative metabolic interactions between two termite-gut spirochete species in co-culture.</title>
        <authorList>
            <person name="Rosenthal A.Z."/>
            <person name="Matson E.G."/>
            <person name="Eldar A."/>
            <person name="Leadbetter J.R."/>
        </authorList>
    </citation>
    <scope>NUCLEOTIDE SEQUENCE [LARGE SCALE GENOMIC DNA]</scope>
    <source>
        <strain evidence="3">ATCC BAA-888 / DSM 13862 / ZAS-9</strain>
    </source>
</reference>
<dbReference type="SUPFAM" id="SSF55804">
    <property type="entry name" value="Phoshotransferase/anion transport protein"/>
    <property type="match status" value="1"/>
</dbReference>
<sequence length="157" mass="17794">MFLYEIFPPGLIKIGLESDDKDEVFEEMVDQFCQVERSDARDEILEALRERESKMSTGIHKGIAIPHGKTNAIDKVYGILGISKKGIDYDALDGQPVYLLFMLLAPQKDSEKHLRLLKRLAGLLDDTQFYTELVAQTDPQAAHGVIKKYEDIFVASY</sequence>
<protein>
    <submittedName>
        <fullName evidence="2">Phosphotransferase system enzyme IIA, regulates nitrogen metabolism</fullName>
    </submittedName>
</protein>
<evidence type="ECO:0000313" key="2">
    <source>
        <dbReference type="EMBL" id="AEF80922.1"/>
    </source>
</evidence>
<dbReference type="FunCoup" id="F5Y7W8">
    <property type="interactions" value="26"/>
</dbReference>
<feature type="domain" description="PTS EIIA type-2" evidence="1">
    <location>
        <begin position="5"/>
        <end position="149"/>
    </location>
</feature>
<proteinExistence type="predicted"/>
<dbReference type="InterPro" id="IPR016152">
    <property type="entry name" value="PTrfase/Anion_transptr"/>
</dbReference>
<dbReference type="eggNOG" id="COG1762">
    <property type="taxonomic scope" value="Bacteria"/>
</dbReference>
<dbReference type="InParanoid" id="F5Y7W8"/>
<dbReference type="KEGG" id="taz:TREAZ_3399"/>
<dbReference type="OrthoDB" id="95460at2"/>
<evidence type="ECO:0000313" key="3">
    <source>
        <dbReference type="Proteomes" id="UP000009222"/>
    </source>
</evidence>
<dbReference type="GO" id="GO:0016740">
    <property type="term" value="F:transferase activity"/>
    <property type="evidence" value="ECO:0007669"/>
    <property type="project" value="UniProtKB-KW"/>
</dbReference>
<dbReference type="InterPro" id="IPR002178">
    <property type="entry name" value="PTS_EIIA_type-2_dom"/>
</dbReference>
<reference evidence="3" key="1">
    <citation type="submission" date="2009-12" db="EMBL/GenBank/DDBJ databases">
        <title>Complete sequence of Treponema azotonutricium strain ZAS-9.</title>
        <authorList>
            <person name="Tetu S.G."/>
            <person name="Matson E."/>
            <person name="Ren Q."/>
            <person name="Seshadri R."/>
            <person name="Elbourne L."/>
            <person name="Hassan K.A."/>
            <person name="Durkin A."/>
            <person name="Radune D."/>
            <person name="Mohamoud Y."/>
            <person name="Shay R."/>
            <person name="Jin S."/>
            <person name="Zhang X."/>
            <person name="Lucey K."/>
            <person name="Ballor N.R."/>
            <person name="Ottesen E."/>
            <person name="Rosenthal R."/>
            <person name="Allen A."/>
            <person name="Leadbetter J.R."/>
            <person name="Paulsen I.T."/>
        </authorList>
    </citation>
    <scope>NUCLEOTIDE SEQUENCE [LARGE SCALE GENOMIC DNA]</scope>
    <source>
        <strain evidence="3">ATCC BAA-888 / DSM 13862 / ZAS-9</strain>
    </source>
</reference>
<dbReference type="PANTHER" id="PTHR47738">
    <property type="entry name" value="PTS SYSTEM FRUCTOSE-LIKE EIIA COMPONENT-RELATED"/>
    <property type="match status" value="1"/>
</dbReference>
<dbReference type="Pfam" id="PF00359">
    <property type="entry name" value="PTS_EIIA_2"/>
    <property type="match status" value="1"/>
</dbReference>
<gene>
    <name evidence="2" type="ordered locus">TREAZ_3399</name>
</gene>
<evidence type="ECO:0000259" key="1">
    <source>
        <dbReference type="PROSITE" id="PS51094"/>
    </source>
</evidence>
<dbReference type="Gene3D" id="3.40.930.10">
    <property type="entry name" value="Mannitol-specific EII, Chain A"/>
    <property type="match status" value="1"/>
</dbReference>
<keyword evidence="3" id="KW-1185">Reference proteome</keyword>